<dbReference type="InterPro" id="IPR037804">
    <property type="entry name" value="SGF73"/>
</dbReference>
<name>A0A0D2A5R1_9PEZI</name>
<dbReference type="GO" id="GO:0000124">
    <property type="term" value="C:SAGA complex"/>
    <property type="evidence" value="ECO:0007669"/>
    <property type="project" value="InterPro"/>
</dbReference>
<feature type="region of interest" description="Disordered" evidence="1">
    <location>
        <begin position="415"/>
        <end position="445"/>
    </location>
</feature>
<feature type="compositionally biased region" description="Basic and acidic residues" evidence="1">
    <location>
        <begin position="135"/>
        <end position="154"/>
    </location>
</feature>
<dbReference type="GO" id="GO:0006357">
    <property type="term" value="P:regulation of transcription by RNA polymerase II"/>
    <property type="evidence" value="ECO:0007669"/>
    <property type="project" value="TreeGrafter"/>
</dbReference>
<evidence type="ECO:0000313" key="4">
    <source>
        <dbReference type="Proteomes" id="UP000053259"/>
    </source>
</evidence>
<feature type="region of interest" description="Disordered" evidence="1">
    <location>
        <begin position="135"/>
        <end position="220"/>
    </location>
</feature>
<feature type="domain" description="SCA7" evidence="2">
    <location>
        <begin position="211"/>
        <end position="277"/>
    </location>
</feature>
<organism evidence="3 4">
    <name type="scientific">Verruconis gallopava</name>
    <dbReference type="NCBI Taxonomy" id="253628"/>
    <lineage>
        <taxon>Eukaryota</taxon>
        <taxon>Fungi</taxon>
        <taxon>Dikarya</taxon>
        <taxon>Ascomycota</taxon>
        <taxon>Pezizomycotina</taxon>
        <taxon>Dothideomycetes</taxon>
        <taxon>Pleosporomycetidae</taxon>
        <taxon>Venturiales</taxon>
        <taxon>Sympoventuriaceae</taxon>
        <taxon>Verruconis</taxon>
    </lineage>
</organism>
<dbReference type="PANTHER" id="PTHR47805:SF1">
    <property type="entry name" value="SAGA-ASSOCIATED FACTOR 73"/>
    <property type="match status" value="1"/>
</dbReference>
<sequence length="445" mass="46943">MAAVNGARKGLSKNATNKLSLVDPSIYDKILTEADRKPVKLKVKYTPAKQSDPGRWNDENKVTGGHDADKKDAAPPPTSPLINQVDNKIAIAFPSGRPFEDTVDIVQCKHCKKPVLKLAAPDHIRSCLRKKQEKLLKKKEAKEAKDAALRKERNGGISPAGSDDESSIKRARKTAVDGDGVAKKAGKKRKAEDDGKAGSAKKKKKDDLKAKKPAKGPVDVEKQCGVPLPNGALCARSLTCKSHSMGAKRAVPGRSAPYDVLLAQYQKKNQAKQQRAAIDANAPLADDFEPGNVDSDEEREAVMSAISRSLRTNPLSGARYAGSPLVSTPLTSITAKYKYHRMRDLLRNALSGANGRDLFATSATAMMMSSASVGQGGLPSAGLFNADGVNGTGVLSDGLDGVGLGMNVGVGMGSRRGSIAPTRQMVPAGGGTNSRKPSISSNAGM</sequence>
<accession>A0A0D2A5R1</accession>
<dbReference type="Gene3D" id="6.10.140.670">
    <property type="match status" value="1"/>
</dbReference>
<dbReference type="InParanoid" id="A0A0D2A5R1"/>
<dbReference type="PROSITE" id="PS51505">
    <property type="entry name" value="SCA7"/>
    <property type="match status" value="1"/>
</dbReference>
<dbReference type="GO" id="GO:0031048">
    <property type="term" value="P:regulatory ncRNA-mediated heterochromatin formation"/>
    <property type="evidence" value="ECO:0007669"/>
    <property type="project" value="TreeGrafter"/>
</dbReference>
<protein>
    <recommendedName>
        <fullName evidence="2">SCA7 domain-containing protein</fullName>
    </recommendedName>
</protein>
<reference evidence="3 4" key="1">
    <citation type="submission" date="2015-01" db="EMBL/GenBank/DDBJ databases">
        <title>The Genome Sequence of Ochroconis gallopava CBS43764.</title>
        <authorList>
            <consortium name="The Broad Institute Genomics Platform"/>
            <person name="Cuomo C."/>
            <person name="de Hoog S."/>
            <person name="Gorbushina A."/>
            <person name="Stielow B."/>
            <person name="Teixiera M."/>
            <person name="Abouelleil A."/>
            <person name="Chapman S.B."/>
            <person name="Priest M."/>
            <person name="Young S.K."/>
            <person name="Wortman J."/>
            <person name="Nusbaum C."/>
            <person name="Birren B."/>
        </authorList>
    </citation>
    <scope>NUCLEOTIDE SEQUENCE [LARGE SCALE GENOMIC DNA]</scope>
    <source>
        <strain evidence="3 4">CBS 43764</strain>
    </source>
</reference>
<dbReference type="InterPro" id="IPR013243">
    <property type="entry name" value="SCA7_dom"/>
</dbReference>
<dbReference type="AlphaFoldDB" id="A0A0D2A5R1"/>
<dbReference type="Pfam" id="PF08313">
    <property type="entry name" value="SCA7"/>
    <property type="match status" value="1"/>
</dbReference>
<dbReference type="Proteomes" id="UP000053259">
    <property type="component" value="Unassembled WGS sequence"/>
</dbReference>
<dbReference type="STRING" id="253628.A0A0D2A5R1"/>
<dbReference type="OrthoDB" id="21678at2759"/>
<dbReference type="RefSeq" id="XP_016211922.1">
    <property type="nucleotide sequence ID" value="XM_016360210.1"/>
</dbReference>
<feature type="region of interest" description="Disordered" evidence="1">
    <location>
        <begin position="43"/>
        <end position="82"/>
    </location>
</feature>
<evidence type="ECO:0000256" key="1">
    <source>
        <dbReference type="SAM" id="MobiDB-lite"/>
    </source>
</evidence>
<keyword evidence="4" id="KW-1185">Reference proteome</keyword>
<dbReference type="VEuPathDB" id="FungiDB:PV09_06554"/>
<dbReference type="PANTHER" id="PTHR47805">
    <property type="entry name" value="SAGA-ASSOCIATED FACTOR 73"/>
    <property type="match status" value="1"/>
</dbReference>
<evidence type="ECO:0000313" key="3">
    <source>
        <dbReference type="EMBL" id="KIW02053.1"/>
    </source>
</evidence>
<dbReference type="EMBL" id="KN847551">
    <property type="protein sequence ID" value="KIW02053.1"/>
    <property type="molecule type" value="Genomic_DNA"/>
</dbReference>
<proteinExistence type="predicted"/>
<dbReference type="GO" id="GO:1904802">
    <property type="term" value="P:RITS complex assembly"/>
    <property type="evidence" value="ECO:0007669"/>
    <property type="project" value="TreeGrafter"/>
</dbReference>
<dbReference type="HOGENOM" id="CLU_044734_1_1_1"/>
<gene>
    <name evidence="3" type="ORF">PV09_06554</name>
</gene>
<feature type="compositionally biased region" description="Basic and acidic residues" evidence="1">
    <location>
        <begin position="55"/>
        <end position="73"/>
    </location>
</feature>
<evidence type="ECO:0000259" key="2">
    <source>
        <dbReference type="PROSITE" id="PS51505"/>
    </source>
</evidence>
<dbReference type="GeneID" id="27314527"/>
<feature type="compositionally biased region" description="Polar residues" evidence="1">
    <location>
        <begin position="433"/>
        <end position="445"/>
    </location>
</feature>